<evidence type="ECO:0000256" key="2">
    <source>
        <dbReference type="SAM" id="SignalP"/>
    </source>
</evidence>
<keyword evidence="4" id="KW-1185">Reference proteome</keyword>
<name>A0A2T4YTZ3_9SPHN</name>
<feature type="signal peptide" evidence="2">
    <location>
        <begin position="1"/>
        <end position="26"/>
    </location>
</feature>
<dbReference type="Proteomes" id="UP000240996">
    <property type="component" value="Unassembled WGS sequence"/>
</dbReference>
<feature type="region of interest" description="Disordered" evidence="1">
    <location>
        <begin position="86"/>
        <end position="145"/>
    </location>
</feature>
<dbReference type="EMBL" id="PZZN01000001">
    <property type="protein sequence ID" value="PTM47282.1"/>
    <property type="molecule type" value="Genomic_DNA"/>
</dbReference>
<keyword evidence="2" id="KW-0732">Signal</keyword>
<dbReference type="AlphaFoldDB" id="A0A2T4YTZ3"/>
<evidence type="ECO:0000313" key="4">
    <source>
        <dbReference type="Proteomes" id="UP000240996"/>
    </source>
</evidence>
<protein>
    <submittedName>
        <fullName evidence="3">Uncharacterized protein</fullName>
    </submittedName>
</protein>
<evidence type="ECO:0000313" key="3">
    <source>
        <dbReference type="EMBL" id="PTM47282.1"/>
    </source>
</evidence>
<comment type="caution">
    <text evidence="3">The sequence shown here is derived from an EMBL/GenBank/DDBJ whole genome shotgun (WGS) entry which is preliminary data.</text>
</comment>
<feature type="chain" id="PRO_5015717662" evidence="2">
    <location>
        <begin position="27"/>
        <end position="288"/>
    </location>
</feature>
<reference evidence="3 4" key="1">
    <citation type="submission" date="2018-04" db="EMBL/GenBank/DDBJ databases">
        <title>Genomic Encyclopedia of Type Strains, Phase III (KMG-III): the genomes of soil and plant-associated and newly described type strains.</title>
        <authorList>
            <person name="Whitman W."/>
        </authorList>
    </citation>
    <scope>NUCLEOTIDE SEQUENCE [LARGE SCALE GENOMIC DNA]</scope>
    <source>
        <strain evidence="3 4">NW12</strain>
    </source>
</reference>
<accession>A0A2T4YTZ3</accession>
<gene>
    <name evidence="3" type="ORF">C8J24_0674</name>
</gene>
<evidence type="ECO:0000256" key="1">
    <source>
        <dbReference type="SAM" id="MobiDB-lite"/>
    </source>
</evidence>
<organism evidence="3 4">
    <name type="scientific">Sphingomonas aerolata</name>
    <dbReference type="NCBI Taxonomy" id="185951"/>
    <lineage>
        <taxon>Bacteria</taxon>
        <taxon>Pseudomonadati</taxon>
        <taxon>Pseudomonadota</taxon>
        <taxon>Alphaproteobacteria</taxon>
        <taxon>Sphingomonadales</taxon>
        <taxon>Sphingomonadaceae</taxon>
        <taxon>Sphingomonas</taxon>
    </lineage>
</organism>
<sequence>MRCPSGLSTIMTALVMGSAFPTIAHAQSTGLEDMVGARAGQAEMELQRRGYVNIRGEQGDDRVYTYWWNADRRQCVSIATMEGRYNSIQPTTSPDCRKPANLRPNPGHGGQAAPRPRPEYDPDLAYGRAPAGPGGGQDRYPSGGPVVDGRNVELGLVCFGDGSKTGFANGTTWKWNRDRDRYESGTYTETRKEVFDASLMVQTWAGGGRIRLPKSLIPPINSRGNQGWWDLYDVTVSPDTVRASYRLNGLNKPRLVIDRRSGRITVTGMSDYGFRGTCDLIGHEPRRF</sequence>
<proteinExistence type="predicted"/>